<comment type="function">
    <text evidence="2">Acts both as a biotin--[acetyl-CoA-carboxylase] ligase and a repressor.</text>
</comment>
<dbReference type="RefSeq" id="WP_015525577.1">
    <property type="nucleotide sequence ID" value="NZ_PSQG01000002.1"/>
</dbReference>
<feature type="binding site" evidence="2">
    <location>
        <position position="114"/>
    </location>
    <ligand>
        <name>biotin</name>
        <dbReference type="ChEBI" id="CHEBI:57586"/>
    </ligand>
</feature>
<keyword evidence="2" id="KW-0678">Repressor</keyword>
<dbReference type="SUPFAM" id="SSF46785">
    <property type="entry name" value="Winged helix' DNA-binding domain"/>
    <property type="match status" value="1"/>
</dbReference>
<dbReference type="PROSITE" id="PS51733">
    <property type="entry name" value="BPL_LPL_CATALYTIC"/>
    <property type="match status" value="1"/>
</dbReference>
<keyword evidence="2" id="KW-0547">Nucleotide-binding</keyword>
<keyword evidence="2" id="KW-0805">Transcription regulation</keyword>
<dbReference type="Pfam" id="PF03099">
    <property type="entry name" value="BPL_LplA_LipB"/>
    <property type="match status" value="1"/>
</dbReference>
<gene>
    <name evidence="2" type="primary">birA</name>
    <name evidence="4" type="ORF">C4886_01500</name>
</gene>
<dbReference type="GO" id="GO:0004077">
    <property type="term" value="F:biotin--[biotin carboxyl-carrier protein] ligase activity"/>
    <property type="evidence" value="ECO:0007669"/>
    <property type="project" value="UniProtKB-UniRule"/>
</dbReference>
<comment type="caution">
    <text evidence="4">The sequence shown here is derived from an EMBL/GenBank/DDBJ whole genome shotgun (WGS) entry which is preliminary data.</text>
</comment>
<dbReference type="InterPro" id="IPR036388">
    <property type="entry name" value="WH-like_DNA-bd_sf"/>
</dbReference>
<dbReference type="InterPro" id="IPR036390">
    <property type="entry name" value="WH_DNA-bd_sf"/>
</dbReference>
<dbReference type="NCBIfam" id="TIGR00121">
    <property type="entry name" value="birA_ligase"/>
    <property type="match status" value="1"/>
</dbReference>
<feature type="DNA-binding region" description="H-T-H motif" evidence="2">
    <location>
        <begin position="21"/>
        <end position="40"/>
    </location>
</feature>
<dbReference type="EMBL" id="PSQG01000002">
    <property type="protein sequence ID" value="RCH46067.1"/>
    <property type="molecule type" value="Genomic_DNA"/>
</dbReference>
<keyword evidence="2" id="KW-0238">DNA-binding</keyword>
<dbReference type="GO" id="GO:0006355">
    <property type="term" value="P:regulation of DNA-templated transcription"/>
    <property type="evidence" value="ECO:0007669"/>
    <property type="project" value="UniProtKB-UniRule"/>
</dbReference>
<dbReference type="EC" id="6.3.4.15" evidence="2"/>
<dbReference type="HAMAP" id="MF_00978">
    <property type="entry name" value="Bifunct_BirA"/>
    <property type="match status" value="1"/>
</dbReference>
<feature type="binding site" evidence="2">
    <location>
        <begin position="118"/>
        <end position="120"/>
    </location>
    <ligand>
        <name>biotin</name>
        <dbReference type="ChEBI" id="CHEBI:57586"/>
    </ligand>
</feature>
<dbReference type="PANTHER" id="PTHR12835:SF5">
    <property type="entry name" value="BIOTIN--PROTEIN LIGASE"/>
    <property type="match status" value="1"/>
</dbReference>
<name>A0A367G5T1_9FIRM</name>
<feature type="binding site" evidence="2">
    <location>
        <begin position="89"/>
        <end position="91"/>
    </location>
    <ligand>
        <name>biotin</name>
        <dbReference type="ChEBI" id="CHEBI:57586"/>
    </ligand>
</feature>
<dbReference type="InterPro" id="IPR045864">
    <property type="entry name" value="aa-tRNA-synth_II/BPL/LPL"/>
</dbReference>
<dbReference type="InterPro" id="IPR004408">
    <property type="entry name" value="Biotin_CoA_COase_ligase"/>
</dbReference>
<dbReference type="GO" id="GO:0016740">
    <property type="term" value="F:transferase activity"/>
    <property type="evidence" value="ECO:0007669"/>
    <property type="project" value="UniProtKB-ARBA"/>
</dbReference>
<proteinExistence type="inferred from homology"/>
<accession>A0A367G5T1</accession>
<dbReference type="Proteomes" id="UP000253208">
    <property type="component" value="Unassembled WGS sequence"/>
</dbReference>
<dbReference type="InterPro" id="IPR004143">
    <property type="entry name" value="BPL_LPL_catalytic"/>
</dbReference>
<feature type="binding site" evidence="2">
    <location>
        <position position="185"/>
    </location>
    <ligand>
        <name>biotin</name>
        <dbReference type="ChEBI" id="CHEBI:57586"/>
    </ligand>
</feature>
<organism evidence="4 5">
    <name type="scientific">Blautia obeum</name>
    <dbReference type="NCBI Taxonomy" id="40520"/>
    <lineage>
        <taxon>Bacteria</taxon>
        <taxon>Bacillati</taxon>
        <taxon>Bacillota</taxon>
        <taxon>Clostridia</taxon>
        <taxon>Lachnospirales</taxon>
        <taxon>Lachnospiraceae</taxon>
        <taxon>Blautia</taxon>
    </lineage>
</organism>
<dbReference type="CDD" id="cd16442">
    <property type="entry name" value="BPL"/>
    <property type="match status" value="1"/>
</dbReference>
<dbReference type="GO" id="GO:0003677">
    <property type="term" value="F:DNA binding"/>
    <property type="evidence" value="ECO:0007669"/>
    <property type="project" value="UniProtKB-UniRule"/>
</dbReference>
<reference evidence="4 5" key="1">
    <citation type="submission" date="2018-02" db="EMBL/GenBank/DDBJ databases">
        <title>Complete genome sequencing of Faecalibacterium prausnitzii strains isolated from the human gut.</title>
        <authorList>
            <person name="Fitzgerald B.C."/>
            <person name="Shkoporov A.N."/>
            <person name="Ross P.R."/>
            <person name="Hill C."/>
        </authorList>
    </citation>
    <scope>NUCLEOTIDE SEQUENCE [LARGE SCALE GENOMIC DNA]</scope>
    <source>
        <strain evidence="4 5">APC942/31-1</strain>
    </source>
</reference>
<dbReference type="GO" id="GO:0009249">
    <property type="term" value="P:protein lipoylation"/>
    <property type="evidence" value="ECO:0007669"/>
    <property type="project" value="UniProtKB-ARBA"/>
</dbReference>
<dbReference type="GO" id="GO:0005737">
    <property type="term" value="C:cytoplasm"/>
    <property type="evidence" value="ECO:0007669"/>
    <property type="project" value="TreeGrafter"/>
</dbReference>
<dbReference type="Gene3D" id="1.10.10.10">
    <property type="entry name" value="Winged helix-like DNA-binding domain superfamily/Winged helix DNA-binding domain"/>
    <property type="match status" value="1"/>
</dbReference>
<keyword evidence="1 2" id="KW-0436">Ligase</keyword>
<dbReference type="InterPro" id="IPR013196">
    <property type="entry name" value="HTH_11"/>
</dbReference>
<dbReference type="AlphaFoldDB" id="A0A367G5T1"/>
<dbReference type="Gene3D" id="3.30.930.10">
    <property type="entry name" value="Bira Bifunctional Protein, Domain 2"/>
    <property type="match status" value="1"/>
</dbReference>
<evidence type="ECO:0000313" key="5">
    <source>
        <dbReference type="Proteomes" id="UP000253208"/>
    </source>
</evidence>
<dbReference type="InterPro" id="IPR030855">
    <property type="entry name" value="Bifunct_BirA"/>
</dbReference>
<evidence type="ECO:0000313" key="4">
    <source>
        <dbReference type="EMBL" id="RCH46067.1"/>
    </source>
</evidence>
<keyword evidence="2" id="KW-0092">Biotin</keyword>
<feature type="domain" description="BPL/LPL catalytic" evidence="3">
    <location>
        <begin position="65"/>
        <end position="262"/>
    </location>
</feature>
<dbReference type="SUPFAM" id="SSF55681">
    <property type="entry name" value="Class II aaRS and biotin synthetases"/>
    <property type="match status" value="1"/>
</dbReference>
<comment type="catalytic activity">
    <reaction evidence="2">
        <text>biotin + L-lysyl-[protein] + ATP = N(6)-biotinyl-L-lysyl-[protein] + AMP + diphosphate + H(+)</text>
        <dbReference type="Rhea" id="RHEA:11756"/>
        <dbReference type="Rhea" id="RHEA-COMP:9752"/>
        <dbReference type="Rhea" id="RHEA-COMP:10505"/>
        <dbReference type="ChEBI" id="CHEBI:15378"/>
        <dbReference type="ChEBI" id="CHEBI:29969"/>
        <dbReference type="ChEBI" id="CHEBI:30616"/>
        <dbReference type="ChEBI" id="CHEBI:33019"/>
        <dbReference type="ChEBI" id="CHEBI:57586"/>
        <dbReference type="ChEBI" id="CHEBI:83144"/>
        <dbReference type="ChEBI" id="CHEBI:456215"/>
        <dbReference type="EC" id="6.3.4.15"/>
    </reaction>
</comment>
<dbReference type="Pfam" id="PF08279">
    <property type="entry name" value="HTH_11"/>
    <property type="match status" value="1"/>
</dbReference>
<keyword evidence="2" id="KW-0804">Transcription</keyword>
<evidence type="ECO:0000256" key="2">
    <source>
        <dbReference type="HAMAP-Rule" id="MF_00978"/>
    </source>
</evidence>
<keyword evidence="2" id="KW-0067">ATP-binding</keyword>
<evidence type="ECO:0000259" key="3">
    <source>
        <dbReference type="PROSITE" id="PS51733"/>
    </source>
</evidence>
<protein>
    <recommendedName>
        <fullName evidence="2">Bifunctional ligase/repressor BirA</fullName>
    </recommendedName>
    <alternativeName>
        <fullName evidence="2">Biotin--[acetyl-CoA-carboxylase] ligase</fullName>
        <ecNumber evidence="2">6.3.4.15</ecNumber>
    </alternativeName>
    <alternativeName>
        <fullName evidence="2">Biotin--protein ligase</fullName>
    </alternativeName>
    <alternativeName>
        <fullName evidence="2">Biotin-[acetyl-CoA carboxylase] synthetase</fullName>
    </alternativeName>
</protein>
<dbReference type="PANTHER" id="PTHR12835">
    <property type="entry name" value="BIOTIN PROTEIN LIGASE"/>
    <property type="match status" value="1"/>
</dbReference>
<comment type="similarity">
    <text evidence="2">Belongs to the biotin--protein ligase family.</text>
</comment>
<evidence type="ECO:0000256" key="1">
    <source>
        <dbReference type="ARBA" id="ARBA00022598"/>
    </source>
</evidence>
<sequence>MTVKARMLKLLEQHENELISGEAAAAELNCTRAAIWKAVKSLREEGYTIEAGPNKGYVLRGGSRLSEEGIRLYLDHPDVPVKIYRELDSTNRAAKEAAFSGEAGHGALILARRQKSGRGRRGRSFYSPENAGLYMSIVLRPDRTLKEGLLITTAAATAVCRAVKKICGIDLGIKWVNDLYFHNKKVCGILTEAVTDFESGNIEFAVVGIGLNLYMPEDGFPEDIQETAGALFENRNDAEHINCSILVAEIVNQLLMEVETPGLSREYTENNIIPGNMIVITDGQCTREAYAESIAPDGRLLVREQDGSETLLSYGEVSVRRKSDQG</sequence>
<dbReference type="Gene3D" id="2.30.30.100">
    <property type="match status" value="1"/>
</dbReference>
<dbReference type="GO" id="GO:0005524">
    <property type="term" value="F:ATP binding"/>
    <property type="evidence" value="ECO:0007669"/>
    <property type="project" value="UniProtKB-UniRule"/>
</dbReference>